<dbReference type="EMBL" id="VSRR010112414">
    <property type="protein sequence ID" value="MPC98031.1"/>
    <property type="molecule type" value="Genomic_DNA"/>
</dbReference>
<keyword evidence="2" id="KW-1185">Reference proteome</keyword>
<reference evidence="1 2" key="1">
    <citation type="submission" date="2019-05" db="EMBL/GenBank/DDBJ databases">
        <title>Another draft genome of Portunus trituberculatus and its Hox gene families provides insights of decapod evolution.</title>
        <authorList>
            <person name="Jeong J.-H."/>
            <person name="Song I."/>
            <person name="Kim S."/>
            <person name="Choi T."/>
            <person name="Kim D."/>
            <person name="Ryu S."/>
            <person name="Kim W."/>
        </authorList>
    </citation>
    <scope>NUCLEOTIDE SEQUENCE [LARGE SCALE GENOMIC DNA]</scope>
    <source>
        <tissue evidence="1">Muscle</tissue>
    </source>
</reference>
<organism evidence="1 2">
    <name type="scientific">Portunus trituberculatus</name>
    <name type="common">Swimming crab</name>
    <name type="synonym">Neptunus trituberculatus</name>
    <dbReference type="NCBI Taxonomy" id="210409"/>
    <lineage>
        <taxon>Eukaryota</taxon>
        <taxon>Metazoa</taxon>
        <taxon>Ecdysozoa</taxon>
        <taxon>Arthropoda</taxon>
        <taxon>Crustacea</taxon>
        <taxon>Multicrustacea</taxon>
        <taxon>Malacostraca</taxon>
        <taxon>Eumalacostraca</taxon>
        <taxon>Eucarida</taxon>
        <taxon>Decapoda</taxon>
        <taxon>Pleocyemata</taxon>
        <taxon>Brachyura</taxon>
        <taxon>Eubrachyura</taxon>
        <taxon>Portunoidea</taxon>
        <taxon>Portunidae</taxon>
        <taxon>Portuninae</taxon>
        <taxon>Portunus</taxon>
    </lineage>
</organism>
<evidence type="ECO:0000313" key="2">
    <source>
        <dbReference type="Proteomes" id="UP000324222"/>
    </source>
</evidence>
<dbReference type="Proteomes" id="UP000324222">
    <property type="component" value="Unassembled WGS sequence"/>
</dbReference>
<proteinExistence type="predicted"/>
<evidence type="ECO:0000313" key="1">
    <source>
        <dbReference type="EMBL" id="MPC98031.1"/>
    </source>
</evidence>
<protein>
    <submittedName>
        <fullName evidence="1">Uncharacterized protein</fullName>
    </submittedName>
</protein>
<gene>
    <name evidence="1" type="ORF">E2C01_093381</name>
</gene>
<name>A0A5B7JIT6_PORTR</name>
<comment type="caution">
    <text evidence="1">The sequence shown here is derived from an EMBL/GenBank/DDBJ whole genome shotgun (WGS) entry which is preliminary data.</text>
</comment>
<sequence length="76" mass="9382">MKNVFFFQIHFCHTHREKVKEEICHTHREKVKEEMCHTHRKKHDIAKVQMTRCLFQVMTPQMRKSKISYLVLIIMK</sequence>
<accession>A0A5B7JIT6</accession>
<dbReference type="AlphaFoldDB" id="A0A5B7JIT6"/>